<accession>A0ABM7U928</accession>
<name>A0ABM7U928_9ACTO</name>
<keyword evidence="2" id="KW-1185">Reference proteome</keyword>
<dbReference type="GO" id="GO:0016740">
    <property type="term" value="F:transferase activity"/>
    <property type="evidence" value="ECO:0007669"/>
    <property type="project" value="UniProtKB-KW"/>
</dbReference>
<dbReference type="PANTHER" id="PTHR12526">
    <property type="entry name" value="GLYCOSYLTRANSFERASE"/>
    <property type="match status" value="1"/>
</dbReference>
<evidence type="ECO:0000313" key="2">
    <source>
        <dbReference type="Proteomes" id="UP000824496"/>
    </source>
</evidence>
<organism evidence="1 2">
    <name type="scientific">Actinomyces capricornis</name>
    <dbReference type="NCBI Taxonomy" id="2755559"/>
    <lineage>
        <taxon>Bacteria</taxon>
        <taxon>Bacillati</taxon>
        <taxon>Actinomycetota</taxon>
        <taxon>Actinomycetes</taxon>
        <taxon>Actinomycetales</taxon>
        <taxon>Actinomycetaceae</taxon>
        <taxon>Actinomyces</taxon>
    </lineage>
</organism>
<dbReference type="EMBL" id="AP025017">
    <property type="protein sequence ID" value="BDA63923.1"/>
    <property type="molecule type" value="Genomic_DNA"/>
</dbReference>
<proteinExistence type="predicted"/>
<gene>
    <name evidence="1" type="ORF">MANAM107_07570</name>
</gene>
<dbReference type="SUPFAM" id="SSF53756">
    <property type="entry name" value="UDP-Glycosyltransferase/glycogen phosphorylase"/>
    <property type="match status" value="1"/>
</dbReference>
<dbReference type="Proteomes" id="UP000824496">
    <property type="component" value="Chromosome"/>
</dbReference>
<keyword evidence="1" id="KW-0808">Transferase</keyword>
<sequence>MSTTAPRPLPPRVVVVIDDLHRPNGIVSCVDLLAGQMRQEGIEIDILCFGPCDPDLAQRHRVITALPGRRYTSAMAGFERSKAVLKPLRHALTALWWPVASARLRRLARHWGPEALVIGAGLDAVRLLDRAGVRPRILVSQVHADVEALTPAQWALVRGASTVSRTITALTPEGARRLQDRGIPAVFLPNPAPEAGGRADVRGSRTVVYLGRLSSGKQIDHLIDAFEQAAPEDWRLRIYGGGPQEGALREHAARARGDIELCGTVDDVGPVLQGAAIHALPSRSEGLSMSILEANMAGVPTLAYDSTPGMRLAMGAGAPLVPQGDRQALAQALSRLMSDDEARAQAGRRAYEHGRSFSAHAVVARWIDLWQELRAQERGHEDRGEPADLPR</sequence>
<protein>
    <submittedName>
        <fullName evidence="1">Glycosyl transferase</fullName>
    </submittedName>
</protein>
<dbReference type="RefSeq" id="WP_223911313.1">
    <property type="nucleotide sequence ID" value="NZ_AP025017.1"/>
</dbReference>
<evidence type="ECO:0000313" key="1">
    <source>
        <dbReference type="EMBL" id="BDA63923.1"/>
    </source>
</evidence>
<reference evidence="1 2" key="1">
    <citation type="submission" date="2021-08" db="EMBL/GenBank/DDBJ databases">
        <title>Whole genome sequence of novel Actinomyces species strain MAS-1.</title>
        <authorList>
            <person name="Saito M."/>
            <person name="Kuwahara N."/>
            <person name="Takizawa T."/>
            <person name="Gotouda H."/>
            <person name="Ochiai T."/>
        </authorList>
    </citation>
    <scope>NUCLEOTIDE SEQUENCE [LARGE SCALE GENOMIC DNA]</scope>
    <source>
        <strain evidence="1 2">MAS-1</strain>
    </source>
</reference>
<dbReference type="Pfam" id="PF13692">
    <property type="entry name" value="Glyco_trans_1_4"/>
    <property type="match status" value="1"/>
</dbReference>
<dbReference type="Gene3D" id="3.40.50.2000">
    <property type="entry name" value="Glycogen Phosphorylase B"/>
    <property type="match status" value="2"/>
</dbReference>